<gene>
    <name evidence="1" type="ordered locus">PSMK_05940</name>
</gene>
<keyword evidence="2" id="KW-1185">Reference proteome</keyword>
<dbReference type="OrthoDB" id="282689at2"/>
<accession>I0IBW5</accession>
<evidence type="ECO:0000313" key="1">
    <source>
        <dbReference type="EMBL" id="BAM02753.1"/>
    </source>
</evidence>
<protein>
    <recommendedName>
        <fullName evidence="3">DUF1569 domain-containing protein</fullName>
    </recommendedName>
</protein>
<dbReference type="InterPro" id="IPR011463">
    <property type="entry name" value="DUF1569"/>
</dbReference>
<dbReference type="EMBL" id="AP012338">
    <property type="protein sequence ID" value="BAM02753.1"/>
    <property type="molecule type" value="Genomic_DNA"/>
</dbReference>
<evidence type="ECO:0000313" key="2">
    <source>
        <dbReference type="Proteomes" id="UP000007881"/>
    </source>
</evidence>
<sequence>MDQPRRRNLHFQKLDDLVADARAVALHPHETTGNWNASQILLHVAALIGVANRGTDVRLPLPVRLVGKALRAFGIHRREIRAGIKAPPALMAENDANACVPVEEAVATLEREVAEAQAKPMSHPSPLFGKLSHDDWVALHCRHAELHFSFLQPTPDPVAGAPTGGG</sequence>
<reference evidence="1 2" key="1">
    <citation type="submission" date="2012-02" db="EMBL/GenBank/DDBJ databases">
        <title>Complete genome sequence of Phycisphaera mikurensis NBRC 102666.</title>
        <authorList>
            <person name="Ankai A."/>
            <person name="Hosoyama A."/>
            <person name="Terui Y."/>
            <person name="Sekine M."/>
            <person name="Fukai R."/>
            <person name="Kato Y."/>
            <person name="Nakamura S."/>
            <person name="Yamada-Narita S."/>
            <person name="Kawakoshi A."/>
            <person name="Fukunaga Y."/>
            <person name="Yamazaki S."/>
            <person name="Fujita N."/>
        </authorList>
    </citation>
    <scope>NUCLEOTIDE SEQUENCE [LARGE SCALE GENOMIC DNA]</scope>
    <source>
        <strain evidence="2">NBRC 102666 / KCTC 22515 / FYK2301M01</strain>
    </source>
</reference>
<dbReference type="AlphaFoldDB" id="I0IBW5"/>
<organism evidence="1 2">
    <name type="scientific">Phycisphaera mikurensis (strain NBRC 102666 / KCTC 22515 / FYK2301M01)</name>
    <dbReference type="NCBI Taxonomy" id="1142394"/>
    <lineage>
        <taxon>Bacteria</taxon>
        <taxon>Pseudomonadati</taxon>
        <taxon>Planctomycetota</taxon>
        <taxon>Phycisphaerae</taxon>
        <taxon>Phycisphaerales</taxon>
        <taxon>Phycisphaeraceae</taxon>
        <taxon>Phycisphaera</taxon>
    </lineage>
</organism>
<dbReference type="InterPro" id="IPR034660">
    <property type="entry name" value="DinB/YfiT-like"/>
</dbReference>
<dbReference type="RefSeq" id="WP_014435973.1">
    <property type="nucleotide sequence ID" value="NC_017080.1"/>
</dbReference>
<dbReference type="Gene3D" id="1.20.120.450">
    <property type="entry name" value="dinb family like domain"/>
    <property type="match status" value="1"/>
</dbReference>
<dbReference type="Proteomes" id="UP000007881">
    <property type="component" value="Chromosome"/>
</dbReference>
<name>I0IBW5_PHYMF</name>
<dbReference type="Pfam" id="PF07606">
    <property type="entry name" value="DUF1569"/>
    <property type="match status" value="1"/>
</dbReference>
<proteinExistence type="predicted"/>
<dbReference type="eggNOG" id="ENOG5033ESP">
    <property type="taxonomic scope" value="Bacteria"/>
</dbReference>
<evidence type="ECO:0008006" key="3">
    <source>
        <dbReference type="Google" id="ProtNLM"/>
    </source>
</evidence>
<dbReference type="KEGG" id="phm:PSMK_05940"/>
<dbReference type="HOGENOM" id="CLU_114958_0_0_0"/>